<dbReference type="GO" id="GO:0046983">
    <property type="term" value="F:protein dimerization activity"/>
    <property type="evidence" value="ECO:0007669"/>
    <property type="project" value="InterPro"/>
</dbReference>
<dbReference type="OrthoDB" id="9791355at2"/>
<dbReference type="GO" id="GO:0046914">
    <property type="term" value="F:transition metal ion binding"/>
    <property type="evidence" value="ECO:0007669"/>
    <property type="project" value="InterPro"/>
</dbReference>
<gene>
    <name evidence="15" type="ORF">D1627_07370</name>
</gene>
<dbReference type="AlphaFoldDB" id="A0A399SF56"/>
<dbReference type="SUPFAM" id="SSF47979">
    <property type="entry name" value="Iron-dependent repressor protein, dimerization domain"/>
    <property type="match status" value="1"/>
</dbReference>
<dbReference type="InterPro" id="IPR036421">
    <property type="entry name" value="Fe_dep_repressor_sf"/>
</dbReference>
<keyword evidence="9" id="KW-0010">Activator</keyword>
<dbReference type="InterPro" id="IPR050536">
    <property type="entry name" value="DtxR_MntR_Metal-Reg"/>
</dbReference>
<evidence type="ECO:0000256" key="3">
    <source>
        <dbReference type="ARBA" id="ARBA00011738"/>
    </source>
</evidence>
<dbReference type="EMBL" id="QWGE01000002">
    <property type="protein sequence ID" value="RIJ41828.1"/>
    <property type="molecule type" value="Genomic_DNA"/>
</dbReference>
<keyword evidence="8" id="KW-0238">DNA-binding</keyword>
<dbReference type="FunFam" id="1.10.60.10:FF:000004">
    <property type="entry name" value="DtxR family transcriptional regulator"/>
    <property type="match status" value="1"/>
</dbReference>
<evidence type="ECO:0000256" key="10">
    <source>
        <dbReference type="ARBA" id="ARBA00023163"/>
    </source>
</evidence>
<dbReference type="PANTHER" id="PTHR33238">
    <property type="entry name" value="IRON (METAL) DEPENDENT REPRESSOR, DTXR FAMILY"/>
    <property type="match status" value="1"/>
</dbReference>
<evidence type="ECO:0000256" key="11">
    <source>
        <dbReference type="ARBA" id="ARBA00023211"/>
    </source>
</evidence>
<dbReference type="Pfam" id="PF01325">
    <property type="entry name" value="Fe_dep_repress"/>
    <property type="match status" value="1"/>
</dbReference>
<evidence type="ECO:0000256" key="7">
    <source>
        <dbReference type="ARBA" id="ARBA00023015"/>
    </source>
</evidence>
<evidence type="ECO:0000256" key="13">
    <source>
        <dbReference type="ARBA" id="ARBA00032593"/>
    </source>
</evidence>
<keyword evidence="7" id="KW-0805">Transcription regulation</keyword>
<dbReference type="Pfam" id="PF02742">
    <property type="entry name" value="Fe_dep_repr_C"/>
    <property type="match status" value="1"/>
</dbReference>
<keyword evidence="10" id="KW-0804">Transcription</keyword>
<dbReference type="PROSITE" id="PS50944">
    <property type="entry name" value="HTH_DTXR"/>
    <property type="match status" value="1"/>
</dbReference>
<dbReference type="GO" id="GO:0003677">
    <property type="term" value="F:DNA binding"/>
    <property type="evidence" value="ECO:0007669"/>
    <property type="project" value="UniProtKB-KW"/>
</dbReference>
<comment type="subcellular location">
    <subcellularLocation>
        <location evidence="1">Cytoplasm</location>
    </subcellularLocation>
</comment>
<dbReference type="InterPro" id="IPR036388">
    <property type="entry name" value="WH-like_DNA-bd_sf"/>
</dbReference>
<evidence type="ECO:0000256" key="1">
    <source>
        <dbReference type="ARBA" id="ARBA00004496"/>
    </source>
</evidence>
<evidence type="ECO:0000256" key="4">
    <source>
        <dbReference type="ARBA" id="ARBA00022386"/>
    </source>
</evidence>
<dbReference type="Gene3D" id="1.10.10.10">
    <property type="entry name" value="Winged helix-like DNA-binding domain superfamily/Winged helix DNA-binding domain"/>
    <property type="match status" value="1"/>
</dbReference>
<dbReference type="InterPro" id="IPR001367">
    <property type="entry name" value="Fe_dep_repressor"/>
</dbReference>
<reference evidence="16" key="1">
    <citation type="submission" date="2018-08" db="EMBL/GenBank/DDBJ databases">
        <title>Mucilaginibacter sp. MYSH2.</title>
        <authorList>
            <person name="Seo T."/>
        </authorList>
    </citation>
    <scope>NUCLEOTIDE SEQUENCE [LARGE SCALE GENOMIC DNA]</scope>
    <source>
        <strain evidence="16">KIRAN</strain>
    </source>
</reference>
<evidence type="ECO:0000256" key="9">
    <source>
        <dbReference type="ARBA" id="ARBA00023159"/>
    </source>
</evidence>
<organism evidence="15 16">
    <name type="scientific">Pontibacter oryzae</name>
    <dbReference type="NCBI Taxonomy" id="2304593"/>
    <lineage>
        <taxon>Bacteria</taxon>
        <taxon>Pseudomonadati</taxon>
        <taxon>Bacteroidota</taxon>
        <taxon>Cytophagia</taxon>
        <taxon>Cytophagales</taxon>
        <taxon>Hymenobacteraceae</taxon>
        <taxon>Pontibacter</taxon>
    </lineage>
</organism>
<name>A0A399SF56_9BACT</name>
<dbReference type="SMART" id="SM00899">
    <property type="entry name" value="FeoA"/>
    <property type="match status" value="1"/>
</dbReference>
<evidence type="ECO:0000256" key="2">
    <source>
        <dbReference type="ARBA" id="ARBA00007871"/>
    </source>
</evidence>
<evidence type="ECO:0000259" key="14">
    <source>
        <dbReference type="PROSITE" id="PS50944"/>
    </source>
</evidence>
<dbReference type="RefSeq" id="WP_119431573.1">
    <property type="nucleotide sequence ID" value="NZ_QWGE01000002.1"/>
</dbReference>
<evidence type="ECO:0000256" key="5">
    <source>
        <dbReference type="ARBA" id="ARBA00022490"/>
    </source>
</evidence>
<evidence type="ECO:0000256" key="12">
    <source>
        <dbReference type="ARBA" id="ARBA00025185"/>
    </source>
</evidence>
<accession>A0A399SF56</accession>
<dbReference type="PANTHER" id="PTHR33238:SF11">
    <property type="entry name" value="TRANSCRIPTIONAL REGULATOR MNTR"/>
    <property type="match status" value="1"/>
</dbReference>
<keyword evidence="5" id="KW-0963">Cytoplasm</keyword>
<evidence type="ECO:0000256" key="6">
    <source>
        <dbReference type="ARBA" id="ARBA00022491"/>
    </source>
</evidence>
<dbReference type="InterPro" id="IPR038157">
    <property type="entry name" value="FeoA_core_dom"/>
</dbReference>
<dbReference type="Proteomes" id="UP000266005">
    <property type="component" value="Unassembled WGS sequence"/>
</dbReference>
<dbReference type="SMART" id="SM00529">
    <property type="entry name" value="HTH_DTXR"/>
    <property type="match status" value="1"/>
</dbReference>
<dbReference type="SUPFAM" id="SSF46785">
    <property type="entry name" value="Winged helix' DNA-binding domain"/>
    <property type="match status" value="1"/>
</dbReference>
<feature type="domain" description="HTH dtxR-type" evidence="14">
    <location>
        <begin position="1"/>
        <end position="65"/>
    </location>
</feature>
<dbReference type="InterPro" id="IPR036390">
    <property type="entry name" value="WH_DNA-bd_sf"/>
</dbReference>
<dbReference type="Gene3D" id="2.30.30.90">
    <property type="match status" value="1"/>
</dbReference>
<proteinExistence type="inferred from homology"/>
<comment type="similarity">
    <text evidence="2">Belongs to the DtxR/MntR family.</text>
</comment>
<dbReference type="GO" id="GO:0005737">
    <property type="term" value="C:cytoplasm"/>
    <property type="evidence" value="ECO:0007669"/>
    <property type="project" value="UniProtKB-SubCell"/>
</dbReference>
<comment type="subunit">
    <text evidence="3">Homodimer.</text>
</comment>
<keyword evidence="16" id="KW-1185">Reference proteome</keyword>
<keyword evidence="6" id="KW-0678">Repressor</keyword>
<dbReference type="Gene3D" id="1.10.60.10">
    <property type="entry name" value="Iron dependent repressor, metal binding and dimerisation domain"/>
    <property type="match status" value="1"/>
</dbReference>
<evidence type="ECO:0000256" key="8">
    <source>
        <dbReference type="ARBA" id="ARBA00023125"/>
    </source>
</evidence>
<dbReference type="Pfam" id="PF04023">
    <property type="entry name" value="FeoA"/>
    <property type="match status" value="1"/>
</dbReference>
<sequence length="219" mass="24798">MSHSYTEENYIKAIYKLSANGSQEVNTNSIAEVLETKAASVTDMLRKLSSKNIVNYVKYKGVSLTSDGERIALKIIRKHRLWETFLVEKLKFNWDEVHDVAEELEHISSSLLTRRLDEFLGFPKFDPHGDPIPSEDGEMKLKKQQLLSDMELGDEGKVVGVNDSQPLFLQFLDKLGIGLGSHIKITDKIRYDNSLEIELNGKKELLLSAEVSKNIFLSA</sequence>
<evidence type="ECO:0000313" key="16">
    <source>
        <dbReference type="Proteomes" id="UP000266005"/>
    </source>
</evidence>
<dbReference type="InterPro" id="IPR022687">
    <property type="entry name" value="HTH_DTXR"/>
</dbReference>
<comment type="function">
    <text evidence="12">In the presence of manganese, represses expression of mntH and mntS. Up-regulates expression of mntP.</text>
</comment>
<dbReference type="InterPro" id="IPR022689">
    <property type="entry name" value="Iron_dep_repressor"/>
</dbReference>
<comment type="caution">
    <text evidence="15">The sequence shown here is derived from an EMBL/GenBank/DDBJ whole genome shotgun (WGS) entry which is preliminary data.</text>
</comment>
<keyword evidence="11" id="KW-0464">Manganese</keyword>
<protein>
    <recommendedName>
        <fullName evidence="4">Transcriptional regulator MntR</fullName>
    </recommendedName>
    <alternativeName>
        <fullName evidence="13">Manganese transport regulator</fullName>
    </alternativeName>
</protein>
<evidence type="ECO:0000313" key="15">
    <source>
        <dbReference type="EMBL" id="RIJ41828.1"/>
    </source>
</evidence>
<dbReference type="InterPro" id="IPR007167">
    <property type="entry name" value="Fe-transptr_FeoA-like"/>
</dbReference>
<dbReference type="GO" id="GO:0003700">
    <property type="term" value="F:DNA-binding transcription factor activity"/>
    <property type="evidence" value="ECO:0007669"/>
    <property type="project" value="InterPro"/>
</dbReference>